<sequence length="324" mass="38130">MKILYSFFVFLFFASCSEQKTHPYTFYFWKTNLTLDKTEKKALEESTADFLYTRFFDVDKIDGQFEPIAVITKNKSFSTEKEIIPTIFITNRTFYEIKSEEIQFLAKSVNDLIQKKIKEYQLVCGNEIQIDCDWTAGTKDDYFIFLNELKKISGKEITCTLRLHQVKDKILMGIPPVEKVYLMCYSTSSPLENSDKNSILDFNILKNYLSKLEDYPIKNIEVALPIYSWGILTNHLGKHKLINALSKKDFNNPNFKRISDNEIEILKDGFYFGNFLNKGFKIKTEEISQEQLDSVIHFLDQKINHYNIIYYQLDSKFVEGRLFK</sequence>
<dbReference type="RefSeq" id="WP_059135910.1">
    <property type="nucleotide sequence ID" value="NZ_LMAI01000002.1"/>
</dbReference>
<evidence type="ECO:0008006" key="3">
    <source>
        <dbReference type="Google" id="ProtNLM"/>
    </source>
</evidence>
<proteinExistence type="predicted"/>
<dbReference type="PROSITE" id="PS51257">
    <property type="entry name" value="PROKAR_LIPOPROTEIN"/>
    <property type="match status" value="1"/>
</dbReference>
<accession>A0A101CKQ9</accession>
<evidence type="ECO:0000313" key="1">
    <source>
        <dbReference type="EMBL" id="KUJ58042.1"/>
    </source>
</evidence>
<organism evidence="1 2">
    <name type="scientific">Chryseobacterium aquaticum subsp. greenlandense</name>
    <dbReference type="NCBI Taxonomy" id="345663"/>
    <lineage>
        <taxon>Bacteria</taxon>
        <taxon>Pseudomonadati</taxon>
        <taxon>Bacteroidota</taxon>
        <taxon>Flavobacteriia</taxon>
        <taxon>Flavobacteriales</taxon>
        <taxon>Weeksellaceae</taxon>
        <taxon>Chryseobacterium group</taxon>
        <taxon>Chryseobacterium</taxon>
    </lineage>
</organism>
<dbReference type="AlphaFoldDB" id="A0A101CKQ9"/>
<reference evidence="1 2" key="1">
    <citation type="submission" date="2015-10" db="EMBL/GenBank/DDBJ databases">
        <title>Genome sequence of Chryseobacterium greenlandense.</title>
        <authorList>
            <person name="Newman J."/>
            <person name="Fischer K."/>
            <person name="Miller J."/>
        </authorList>
    </citation>
    <scope>NUCLEOTIDE SEQUENCE [LARGE SCALE GENOMIC DNA]</scope>
    <source>
        <strain evidence="1 2">UMB34</strain>
    </source>
</reference>
<dbReference type="Proteomes" id="UP000054388">
    <property type="component" value="Unassembled WGS sequence"/>
</dbReference>
<evidence type="ECO:0000313" key="2">
    <source>
        <dbReference type="Proteomes" id="UP000054388"/>
    </source>
</evidence>
<name>A0A101CKQ9_9FLAO</name>
<protein>
    <recommendedName>
        <fullName evidence="3">Lipoprotein</fullName>
    </recommendedName>
</protein>
<dbReference type="EMBL" id="LMAI01000002">
    <property type="protein sequence ID" value="KUJ58042.1"/>
    <property type="molecule type" value="Genomic_DNA"/>
</dbReference>
<comment type="caution">
    <text evidence="1">The sequence shown here is derived from an EMBL/GenBank/DDBJ whole genome shotgun (WGS) entry which is preliminary data.</text>
</comment>
<gene>
    <name evidence="1" type="ORF">AR686_04145</name>
</gene>